<dbReference type="InterPro" id="IPR012132">
    <property type="entry name" value="GMC_OxRdtase"/>
</dbReference>
<dbReference type="PROSITE" id="PS00624">
    <property type="entry name" value="GMC_OXRED_2"/>
    <property type="match status" value="1"/>
</dbReference>
<evidence type="ECO:0000313" key="6">
    <source>
        <dbReference type="EMBL" id="GHC93657.1"/>
    </source>
</evidence>
<proteinExistence type="inferred from homology"/>
<dbReference type="PANTHER" id="PTHR11552:SF213">
    <property type="entry name" value="DEHYDROGENASE, PUTATIVE-RELATED"/>
    <property type="match status" value="1"/>
</dbReference>
<keyword evidence="7" id="KW-1185">Reference proteome</keyword>
<feature type="transmembrane region" description="Helical" evidence="4">
    <location>
        <begin position="948"/>
        <end position="967"/>
    </location>
</feature>
<dbReference type="SUPFAM" id="SSF52151">
    <property type="entry name" value="FabD/lysophospholipase-like"/>
    <property type="match status" value="2"/>
</dbReference>
<feature type="domain" description="Glucose-methanol-choline oxidoreductase N-terminal" evidence="5">
    <location>
        <begin position="384"/>
        <end position="398"/>
    </location>
</feature>
<feature type="region of interest" description="Disordered" evidence="3">
    <location>
        <begin position="723"/>
        <end position="755"/>
    </location>
</feature>
<feature type="transmembrane region" description="Helical" evidence="4">
    <location>
        <begin position="973"/>
        <end position="995"/>
    </location>
</feature>
<dbReference type="InterPro" id="IPR016035">
    <property type="entry name" value="Acyl_Trfase/lysoPLipase"/>
</dbReference>
<feature type="transmembrane region" description="Helical" evidence="4">
    <location>
        <begin position="914"/>
        <end position="936"/>
    </location>
</feature>
<evidence type="ECO:0000259" key="5">
    <source>
        <dbReference type="PROSITE" id="PS00624"/>
    </source>
</evidence>
<dbReference type="InterPro" id="IPR007867">
    <property type="entry name" value="GMC_OxRtase_C"/>
</dbReference>
<feature type="transmembrane region" description="Helical" evidence="4">
    <location>
        <begin position="1131"/>
        <end position="1155"/>
    </location>
</feature>
<dbReference type="Pfam" id="PF05199">
    <property type="entry name" value="GMC_oxred_C"/>
    <property type="match status" value="1"/>
</dbReference>
<dbReference type="SUPFAM" id="SSF54373">
    <property type="entry name" value="FAD-linked reductases, C-terminal domain"/>
    <property type="match status" value="1"/>
</dbReference>
<dbReference type="RefSeq" id="WP_189689120.1">
    <property type="nucleotide sequence ID" value="NZ_BMYK01000017.1"/>
</dbReference>
<feature type="transmembrane region" description="Helical" evidence="4">
    <location>
        <begin position="1061"/>
        <end position="1080"/>
    </location>
</feature>
<feature type="transmembrane region" description="Helical" evidence="4">
    <location>
        <begin position="872"/>
        <end position="892"/>
    </location>
</feature>
<dbReference type="InterPro" id="IPR000172">
    <property type="entry name" value="GMC_OxRdtase_N"/>
</dbReference>
<dbReference type="Gene3D" id="3.50.50.60">
    <property type="entry name" value="FAD/NAD(P)-binding domain"/>
    <property type="match status" value="2"/>
</dbReference>
<dbReference type="Pfam" id="PF00732">
    <property type="entry name" value="GMC_oxred_N"/>
    <property type="match status" value="1"/>
</dbReference>
<feature type="transmembrane region" description="Helical" evidence="4">
    <location>
        <begin position="1101"/>
        <end position="1119"/>
    </location>
</feature>
<dbReference type="PANTHER" id="PTHR11552">
    <property type="entry name" value="GLUCOSE-METHANOL-CHOLINE GMC OXIDOREDUCTASE"/>
    <property type="match status" value="1"/>
</dbReference>
<dbReference type="SUPFAM" id="SSF51905">
    <property type="entry name" value="FAD/NAD(P)-binding domain"/>
    <property type="match status" value="1"/>
</dbReference>
<keyword evidence="2" id="KW-0443">Lipid metabolism</keyword>
<evidence type="ECO:0000256" key="4">
    <source>
        <dbReference type="SAM" id="Phobius"/>
    </source>
</evidence>
<comment type="similarity">
    <text evidence="1">Belongs to the GMC oxidoreductase family.</text>
</comment>
<dbReference type="InterPro" id="IPR002641">
    <property type="entry name" value="PNPLA_dom"/>
</dbReference>
<evidence type="ECO:0000256" key="1">
    <source>
        <dbReference type="ARBA" id="ARBA00010790"/>
    </source>
</evidence>
<accession>A0ABQ3G7X5</accession>
<gene>
    <name evidence="6" type="ORF">GCM10007320_44840</name>
</gene>
<evidence type="ECO:0000256" key="3">
    <source>
        <dbReference type="SAM" id="MobiDB-lite"/>
    </source>
</evidence>
<organism evidence="6 7">
    <name type="scientific">Pseudorhodoferax aquiterrae</name>
    <dbReference type="NCBI Taxonomy" id="747304"/>
    <lineage>
        <taxon>Bacteria</taxon>
        <taxon>Pseudomonadati</taxon>
        <taxon>Pseudomonadota</taxon>
        <taxon>Betaproteobacteria</taxon>
        <taxon>Burkholderiales</taxon>
        <taxon>Comamonadaceae</taxon>
    </lineage>
</organism>
<dbReference type="Pfam" id="PF01734">
    <property type="entry name" value="Patatin"/>
    <property type="match status" value="1"/>
</dbReference>
<name>A0ABQ3G7X5_9BURK</name>
<dbReference type="EMBL" id="BMYK01000017">
    <property type="protein sequence ID" value="GHC93657.1"/>
    <property type="molecule type" value="Genomic_DNA"/>
</dbReference>
<feature type="transmembrane region" description="Helical" evidence="4">
    <location>
        <begin position="1034"/>
        <end position="1055"/>
    </location>
</feature>
<dbReference type="InterPro" id="IPR036188">
    <property type="entry name" value="FAD/NAD-bd_sf"/>
</dbReference>
<feature type="compositionally biased region" description="Pro residues" evidence="3">
    <location>
        <begin position="731"/>
        <end position="744"/>
    </location>
</feature>
<evidence type="ECO:0000256" key="2">
    <source>
        <dbReference type="ARBA" id="ARBA00023098"/>
    </source>
</evidence>
<dbReference type="Proteomes" id="UP000626210">
    <property type="component" value="Unassembled WGS sequence"/>
</dbReference>
<keyword evidence="4" id="KW-0472">Membrane</keyword>
<keyword evidence="4" id="KW-1133">Transmembrane helix</keyword>
<evidence type="ECO:0000313" key="7">
    <source>
        <dbReference type="Proteomes" id="UP000626210"/>
    </source>
</evidence>
<keyword evidence="4" id="KW-0812">Transmembrane</keyword>
<reference evidence="7" key="1">
    <citation type="journal article" date="2019" name="Int. J. Syst. Evol. Microbiol.">
        <title>The Global Catalogue of Microorganisms (GCM) 10K type strain sequencing project: providing services to taxonomists for standard genome sequencing and annotation.</title>
        <authorList>
            <consortium name="The Broad Institute Genomics Platform"/>
            <consortium name="The Broad Institute Genome Sequencing Center for Infectious Disease"/>
            <person name="Wu L."/>
            <person name="Ma J."/>
        </authorList>
    </citation>
    <scope>NUCLEOTIDE SEQUENCE [LARGE SCALE GENOMIC DNA]</scope>
    <source>
        <strain evidence="7">KCTC 23314</strain>
    </source>
</reference>
<protein>
    <recommendedName>
        <fullName evidence="5">Glucose-methanol-choline oxidoreductase N-terminal domain-containing protein</fullName>
    </recommendedName>
</protein>
<dbReference type="Gene3D" id="3.40.1090.10">
    <property type="entry name" value="Cytosolic phospholipase A2 catalytic domain"/>
    <property type="match status" value="1"/>
</dbReference>
<sequence>MDATTPKDRAALIELARDPEQTPFDYIVIGSGAGGGPLAARLALGGRRVLLLEAGVDPALNAHDAAPRDVYAVPAFHAAATEDPQTSWVFSVRHYDDDARQARDSKYDAKQDPGIGIRKGGIQYPRAAAIGGCTAHHAMIIVRPNDADWDRIAESTNDASWRSEHMQGYFTKIERSLGYGVYDSFQRRVFGRAFALVRRALTLVEPRRQLDTGGHGTQGWQPTNFIDPLVIARIVRGDRALLHILRRVILATLTTTGQRARLLGDALRTQPLRSLDPNVRSPRLPAHAHLSLISIGTENGRRSGLREHLLRVQQQKPQHLVIETGTHVTRLLFKAEQHGPPRAIGVELVRGTHLYRASPRSPREGPSTPTEKFFAREEIIVCGGAFNSPQLLMLSGIGDRTELLLHGITGLRGTAGADVAPVVHLPGVGRHLQDRYEVSIISQADAPFSTLDGATFRPGPPDDKVLAQWREDGSGLYATNGGALALMMSSRANQEVRRDPDLFIFGVPAAFRGYYWNWSRELLMATKGAGAEQRDLWTWVILKAYTDNDHGRVRLRSNNPLEPPQIDFHSFPATVGAQKDVEALAEAVVRMREINAKVPGFVREVQPGPAVPPGRSPQLDDWIRDEAWGHHACGTCRMGAARWTADPAWLPPADAQVVLSSDFRVHGVQSLRVVDTSVFPRIPGYFIATPTFMIGEKAADLLLADRTEYPRALAAAEAEAVHLRRRAAKPGGPPPSPPPPPGGVPPGTGAGQAAATASLPDDTVGLALSGGGIRSATFCLGVLQALAQRGRLRRVDIVSSVSGGAFAASFLGRLYTRLSPDVPDKPGRVESILGNGMASELWWLRRHANYIDSGSRADLQSNIAIVLRNLGFVYLWLGLLFFAVFGLARAAADAAAWFPVAPSWKLLDIGLTPWWWLAPALALFGTVPLAAGYWFVLKDPREGGGREVVPLLLWMVLVACAVFGLGVPLLRPWALLGLALVLLAWAAQGIAGWRVPVPDPERALRGPLGAAGARASLPPSTVVRNRLSRALGSTLFGLAVAVVWVVLDSLARVGADPERKWPMWSMAGIVPLLPVLRALVMRLIGSMGAAASSPFDGPIRHVLVATLTFGLVFLLLLYVDMAVHWTFDLQVGLWLTGAALLASLAIGRAIAYLNLSSLQQAYGQKLVRTFLGASNAARVHPPGVDVPVPVHVPDASDDVEFDAYAPHAHGGALHLIGVCVNDTVDGSSGRQLRDDKGLPMCVGPAGISVGLRHHALWAPRESGMSARAAPLTPVRIAPNPQQFHVLASRDGAPVSVERLKLGQWVAISGAAVSTGLGRSTSLVRSVLLGLCNLRVGYWWDSGIPADKRPGRFPLDLWERVKGLPQFLFPLQMHLLAEWRARFPGASAALWNLSDGGHFDNTGLYELLRRRVRFMIAVDATQDPEYRFDDLAVLTRQARVDFGAAIEWDGTMLPAVPPAFAAWLNPQGIARDLSSLKRDAERCATLARVTYADDPSRICWLLLIKPCVGMELPADTRYHATAYPSFPQDRTFDQFFDDAQWEAYRVLGMRAGETVIG</sequence>
<comment type="caution">
    <text evidence="6">The sequence shown here is derived from an EMBL/GenBank/DDBJ whole genome shotgun (WGS) entry which is preliminary data.</text>
</comment>